<sequence>MNNIAVKNKCLAINLNISIEIVHKALSETNHIVRLFHLVKRSNDSGEMENSMSNDRKAKQLNLTFTFTKSSKQNIKKFPIFGVLD</sequence>
<name>A0A2P2K023_RHIMU</name>
<dbReference type="AlphaFoldDB" id="A0A2P2K023"/>
<reference evidence="1" key="1">
    <citation type="submission" date="2018-02" db="EMBL/GenBank/DDBJ databases">
        <title>Rhizophora mucronata_Transcriptome.</title>
        <authorList>
            <person name="Meera S.P."/>
            <person name="Sreeshan A."/>
            <person name="Augustine A."/>
        </authorList>
    </citation>
    <scope>NUCLEOTIDE SEQUENCE</scope>
    <source>
        <tissue evidence="1">Leaf</tissue>
    </source>
</reference>
<organism evidence="1">
    <name type="scientific">Rhizophora mucronata</name>
    <name type="common">Asiatic mangrove</name>
    <dbReference type="NCBI Taxonomy" id="61149"/>
    <lineage>
        <taxon>Eukaryota</taxon>
        <taxon>Viridiplantae</taxon>
        <taxon>Streptophyta</taxon>
        <taxon>Embryophyta</taxon>
        <taxon>Tracheophyta</taxon>
        <taxon>Spermatophyta</taxon>
        <taxon>Magnoliopsida</taxon>
        <taxon>eudicotyledons</taxon>
        <taxon>Gunneridae</taxon>
        <taxon>Pentapetalae</taxon>
        <taxon>rosids</taxon>
        <taxon>fabids</taxon>
        <taxon>Malpighiales</taxon>
        <taxon>Rhizophoraceae</taxon>
        <taxon>Rhizophora</taxon>
    </lineage>
</organism>
<proteinExistence type="predicted"/>
<protein>
    <submittedName>
        <fullName evidence="1">Uncharacterized protein MANES_03G172800</fullName>
    </submittedName>
</protein>
<evidence type="ECO:0000313" key="1">
    <source>
        <dbReference type="EMBL" id="MBW99060.1"/>
    </source>
</evidence>
<accession>A0A2P2K023</accession>
<dbReference type="EMBL" id="GGEC01018577">
    <property type="protein sequence ID" value="MBW99060.1"/>
    <property type="molecule type" value="Transcribed_RNA"/>
</dbReference>